<dbReference type="Proteomes" id="UP000094378">
    <property type="component" value="Chromosome"/>
</dbReference>
<dbReference type="STRING" id="216938.SHELI_v1c04130"/>
<sequence>MKKILSLLSAFSLTAAISSSVVSCDYSNKEEQEVDLFDIDFSSLNLTAGNKWDYIKNSINTIIKYNTNKNHIEFQEDWDITNFSSLVDNKDIIRGNIEFQIKIINENISIKGYSKILKTKLFKINTQKKQIDYWCSLSLSEYKEKILSDLRERNSLLWNIDNENLLNSDIEIGIDNNSISNKGVIKNTNFTVRFKKNPLYLEGEINTTFSTKVIDLSDEKGPFFSFKSKHFKDLNSRQLITNFVKQELFFYRYVIQIDIDYEILFNCVPNEDDPNINDLKSITIKAKSDSKFLIGEYTVDYFVDMFELANGANKNNSI</sequence>
<dbReference type="AlphaFoldDB" id="A0A1B3SKA6"/>
<accession>A0A1B3SKA6</accession>
<reference evidence="2 3" key="1">
    <citation type="submission" date="2016-08" db="EMBL/GenBank/DDBJ databases">
        <title>Complete genome sequence of Spiroplasma helicoides TABS-2 (DSM 22551).</title>
        <authorList>
            <person name="Shen W.-Y."/>
            <person name="Lo W.-S."/>
            <person name="Lai Y.-C."/>
            <person name="Kuo C.-H."/>
        </authorList>
    </citation>
    <scope>NUCLEOTIDE SEQUENCE [LARGE SCALE GENOMIC DNA]</scope>
    <source>
        <strain evidence="2 3">TABS-2</strain>
    </source>
</reference>
<dbReference type="GO" id="GO:0016020">
    <property type="term" value="C:membrane"/>
    <property type="evidence" value="ECO:0007669"/>
    <property type="project" value="InterPro"/>
</dbReference>
<evidence type="ECO:0000256" key="1">
    <source>
        <dbReference type="SAM" id="SignalP"/>
    </source>
</evidence>
<dbReference type="OrthoDB" id="391210at2"/>
<dbReference type="Pfam" id="PF05215">
    <property type="entry name" value="Spiralin"/>
    <property type="match status" value="1"/>
</dbReference>
<dbReference type="EMBL" id="CP017015">
    <property type="protein sequence ID" value="AOG60364.1"/>
    <property type="molecule type" value="Genomic_DNA"/>
</dbReference>
<proteinExistence type="predicted"/>
<dbReference type="NCBIfam" id="NF038029">
    <property type="entry name" value="LP_plasma"/>
    <property type="match status" value="1"/>
</dbReference>
<evidence type="ECO:0000313" key="3">
    <source>
        <dbReference type="Proteomes" id="UP000094378"/>
    </source>
</evidence>
<feature type="signal peptide" evidence="1">
    <location>
        <begin position="1"/>
        <end position="23"/>
    </location>
</feature>
<keyword evidence="1" id="KW-0732">Signal</keyword>
<dbReference type="KEGG" id="shj:SHELI_v1c04130"/>
<organism evidence="2 3">
    <name type="scientific">Spiroplasma helicoides</name>
    <dbReference type="NCBI Taxonomy" id="216938"/>
    <lineage>
        <taxon>Bacteria</taxon>
        <taxon>Bacillati</taxon>
        <taxon>Mycoplasmatota</taxon>
        <taxon>Mollicutes</taxon>
        <taxon>Entomoplasmatales</taxon>
        <taxon>Spiroplasmataceae</taxon>
        <taxon>Spiroplasma</taxon>
    </lineage>
</organism>
<keyword evidence="3" id="KW-1185">Reference proteome</keyword>
<dbReference type="RefSeq" id="WP_069116245.1">
    <property type="nucleotide sequence ID" value="NZ_CP017015.1"/>
</dbReference>
<dbReference type="InterPro" id="IPR054816">
    <property type="entry name" value="Lipoprotein_mollicutes-type_CS"/>
</dbReference>
<dbReference type="InterPro" id="IPR007880">
    <property type="entry name" value="Spiralin"/>
</dbReference>
<name>A0A1B3SKA6_9MOLU</name>
<feature type="chain" id="PRO_5008554008" description="Lipoprotein" evidence="1">
    <location>
        <begin position="24"/>
        <end position="318"/>
    </location>
</feature>
<evidence type="ECO:0000313" key="2">
    <source>
        <dbReference type="EMBL" id="AOG60364.1"/>
    </source>
</evidence>
<dbReference type="PROSITE" id="PS51257">
    <property type="entry name" value="PROKAR_LIPOPROTEIN"/>
    <property type="match status" value="1"/>
</dbReference>
<protein>
    <recommendedName>
        <fullName evidence="4">Lipoprotein</fullName>
    </recommendedName>
</protein>
<gene>
    <name evidence="2" type="ORF">SHELI_v1c04130</name>
</gene>
<evidence type="ECO:0008006" key="4">
    <source>
        <dbReference type="Google" id="ProtNLM"/>
    </source>
</evidence>